<dbReference type="EMBL" id="WKKG01000004">
    <property type="protein sequence ID" value="MRX68162.1"/>
    <property type="molecule type" value="Genomic_DNA"/>
</dbReference>
<evidence type="ECO:0000313" key="6">
    <source>
        <dbReference type="Proteomes" id="UP000468990"/>
    </source>
</evidence>
<dbReference type="Proteomes" id="UP000468990">
    <property type="component" value="Unassembled WGS sequence"/>
</dbReference>
<proteinExistence type="predicted"/>
<evidence type="ECO:0000313" key="3">
    <source>
        <dbReference type="EMBL" id="MRX68162.1"/>
    </source>
</evidence>
<accession>A0A521DUD2</accession>
<keyword evidence="6" id="KW-1185">Reference proteome</keyword>
<feature type="domain" description="GP-PDE" evidence="2">
    <location>
        <begin position="59"/>
        <end position="289"/>
    </location>
</feature>
<sequence>MERKLLFIALFFAVFFAGCSTEDVNNFTSKPVNVEKPDTTIPNDENDDPIVIVDPIIENIVVAHRGAWKKNKLPHNSIASLKEAIRLKCKGSEFDICISADDSLIVSHDPYYNNLLISTSKYSELATLKLSNGEILPTLRDYVKTTKSNTSTTLLYCELKTDKLPAARKKVFVEKTNKLIKELEAENIITISSFDYYILKLMREANPLIDLQYLNGDVSPEQLKSDKITGACYNISVFKNHNDWIESARLNNISLSVWTLNDSESIKWAMNNKFNALVTDEPELAIDLAKQ</sequence>
<dbReference type="PANTHER" id="PTHR46211:SF1">
    <property type="entry name" value="GLYCEROPHOSPHODIESTER PHOSPHODIESTERASE, CYTOPLASMIC"/>
    <property type="match status" value="1"/>
</dbReference>
<dbReference type="PANTHER" id="PTHR46211">
    <property type="entry name" value="GLYCEROPHOSPHORYL DIESTER PHOSPHODIESTERASE"/>
    <property type="match status" value="1"/>
</dbReference>
<dbReference type="RefSeq" id="WP_142451222.1">
    <property type="nucleotide sequence ID" value="NZ_FXTA01000003.1"/>
</dbReference>
<gene>
    <name evidence="3" type="ORF">GJU42_09355</name>
    <name evidence="4" type="ORF">SAMN06265349_103590</name>
</gene>
<dbReference type="PROSITE" id="PS51257">
    <property type="entry name" value="PROKAR_LIPOPROTEIN"/>
    <property type="match status" value="1"/>
</dbReference>
<reference evidence="4 5" key="1">
    <citation type="submission" date="2017-05" db="EMBL/GenBank/DDBJ databases">
        <authorList>
            <person name="Varghese N."/>
            <person name="Submissions S."/>
        </authorList>
    </citation>
    <scope>NUCLEOTIDE SEQUENCE [LARGE SCALE GENOMIC DNA]</scope>
    <source>
        <strain evidence="4 5">DSM 19382</strain>
    </source>
</reference>
<reference evidence="3 6" key="2">
    <citation type="submission" date="2019-11" db="EMBL/GenBank/DDBJ databases">
        <title>Flavobacterium resistens genome.</title>
        <authorList>
            <person name="Wilson V.M."/>
            <person name="Newman J.D."/>
        </authorList>
    </citation>
    <scope>NUCLEOTIDE SEQUENCE [LARGE SCALE GENOMIC DNA]</scope>
    <source>
        <strain evidence="3 6">DSM 19382</strain>
    </source>
</reference>
<dbReference type="Proteomes" id="UP000317289">
    <property type="component" value="Unassembled WGS sequence"/>
</dbReference>
<organism evidence="4 5">
    <name type="scientific">Flavobacterium resistens</name>
    <dbReference type="NCBI Taxonomy" id="443612"/>
    <lineage>
        <taxon>Bacteria</taxon>
        <taxon>Pseudomonadati</taxon>
        <taxon>Bacteroidota</taxon>
        <taxon>Flavobacteriia</taxon>
        <taxon>Flavobacteriales</taxon>
        <taxon>Flavobacteriaceae</taxon>
        <taxon>Flavobacterium</taxon>
    </lineage>
</organism>
<evidence type="ECO:0000256" key="1">
    <source>
        <dbReference type="SAM" id="SignalP"/>
    </source>
</evidence>
<dbReference type="InterPro" id="IPR017946">
    <property type="entry name" value="PLC-like_Pdiesterase_TIM-brl"/>
</dbReference>
<dbReference type="Pfam" id="PF03009">
    <property type="entry name" value="GDPD"/>
    <property type="match status" value="1"/>
</dbReference>
<evidence type="ECO:0000259" key="2">
    <source>
        <dbReference type="PROSITE" id="PS51704"/>
    </source>
</evidence>
<dbReference type="GO" id="GO:0008081">
    <property type="term" value="F:phosphoric diester hydrolase activity"/>
    <property type="evidence" value="ECO:0007669"/>
    <property type="project" value="InterPro"/>
</dbReference>
<evidence type="ECO:0000313" key="5">
    <source>
        <dbReference type="Proteomes" id="UP000317289"/>
    </source>
</evidence>
<feature type="chain" id="PRO_5043205833" evidence="1">
    <location>
        <begin position="20"/>
        <end position="291"/>
    </location>
</feature>
<keyword evidence="1" id="KW-0732">Signal</keyword>
<dbReference type="PROSITE" id="PS51704">
    <property type="entry name" value="GP_PDE"/>
    <property type="match status" value="1"/>
</dbReference>
<dbReference type="Gene3D" id="3.20.20.190">
    <property type="entry name" value="Phosphatidylinositol (PI) phosphodiesterase"/>
    <property type="match status" value="1"/>
</dbReference>
<dbReference type="GO" id="GO:0006629">
    <property type="term" value="P:lipid metabolic process"/>
    <property type="evidence" value="ECO:0007669"/>
    <property type="project" value="InterPro"/>
</dbReference>
<evidence type="ECO:0000313" key="4">
    <source>
        <dbReference type="EMBL" id="SMO75255.1"/>
    </source>
</evidence>
<protein>
    <submittedName>
        <fullName evidence="3">Glycerophosphodiester phosphodiesterase</fullName>
    </submittedName>
    <submittedName>
        <fullName evidence="4">Glycerophosphoryl diester phosphodiesterase</fullName>
    </submittedName>
</protein>
<dbReference type="EMBL" id="FXTA01000003">
    <property type="protein sequence ID" value="SMO75255.1"/>
    <property type="molecule type" value="Genomic_DNA"/>
</dbReference>
<dbReference type="InterPro" id="IPR030395">
    <property type="entry name" value="GP_PDE_dom"/>
</dbReference>
<dbReference type="OrthoDB" id="9809583at2"/>
<feature type="signal peptide" evidence="1">
    <location>
        <begin position="1"/>
        <end position="19"/>
    </location>
</feature>
<name>A0A521DUD2_9FLAO</name>
<dbReference type="SUPFAM" id="SSF51695">
    <property type="entry name" value="PLC-like phosphodiesterases"/>
    <property type="match status" value="1"/>
</dbReference>
<dbReference type="AlphaFoldDB" id="A0A521DUD2"/>